<reference evidence="4" key="1">
    <citation type="submission" date="2020-05" db="EMBL/GenBank/DDBJ databases">
        <authorList>
            <person name="Chiriac C."/>
            <person name="Salcher M."/>
            <person name="Ghai R."/>
            <person name="Kavagutti S V."/>
        </authorList>
    </citation>
    <scope>NUCLEOTIDE SEQUENCE</scope>
</reference>
<dbReference type="EMBL" id="CAFAAL010000003">
    <property type="protein sequence ID" value="CAB4791973.1"/>
    <property type="molecule type" value="Genomic_DNA"/>
</dbReference>
<dbReference type="SUPFAM" id="SSF55681">
    <property type="entry name" value="Class II aaRS and biotin synthetases"/>
    <property type="match status" value="1"/>
</dbReference>
<organism evidence="4">
    <name type="scientific">freshwater metagenome</name>
    <dbReference type="NCBI Taxonomy" id="449393"/>
    <lineage>
        <taxon>unclassified sequences</taxon>
        <taxon>metagenomes</taxon>
        <taxon>ecological metagenomes</taxon>
    </lineage>
</organism>
<dbReference type="EMBL" id="CAFBPS010000004">
    <property type="protein sequence ID" value="CAB5018739.1"/>
    <property type="molecule type" value="Genomic_DNA"/>
</dbReference>
<dbReference type="EMBL" id="CAEZZP010000005">
    <property type="protein sequence ID" value="CAB4761977.1"/>
    <property type="molecule type" value="Genomic_DNA"/>
</dbReference>
<dbReference type="EMBL" id="CAFBLJ010000001">
    <property type="protein sequence ID" value="CAB4855028.1"/>
    <property type="molecule type" value="Genomic_DNA"/>
</dbReference>
<feature type="domain" description="BPL/LPL catalytic" evidence="1">
    <location>
        <begin position="1"/>
        <end position="188"/>
    </location>
</feature>
<dbReference type="Pfam" id="PF21948">
    <property type="entry name" value="LplA-B_cat"/>
    <property type="match status" value="1"/>
</dbReference>
<sequence>MQPAIILGSTQERSLINEKACLANKIEIVKRRSGGGIVFLAEDSTIWIDVEIPREHSLWLKDVGDSSLWLGEVFKKELSELCDVKLELHRDALIKTAWSSLICFAGRGPGEVFSQDGRKVVGISQRRTRDWARFQCAISLQWKPELLLELLNEPRPTISDIENCGSNLSLDSAAVATKMTDAIRFALD</sequence>
<dbReference type="PANTHER" id="PTHR43679:SF2">
    <property type="entry name" value="OCTANOYL-[GCVH]:PROTEIN N-OCTANOYLTRANSFERASE"/>
    <property type="match status" value="1"/>
</dbReference>
<dbReference type="PROSITE" id="PS51733">
    <property type="entry name" value="BPL_LPL_CATALYTIC"/>
    <property type="match status" value="1"/>
</dbReference>
<dbReference type="InterPro" id="IPR045864">
    <property type="entry name" value="aa-tRNA-synth_II/BPL/LPL"/>
</dbReference>
<dbReference type="PANTHER" id="PTHR43679">
    <property type="entry name" value="OCTANOYLTRANSFERASE LIPM-RELATED"/>
    <property type="match status" value="1"/>
</dbReference>
<evidence type="ECO:0000313" key="2">
    <source>
        <dbReference type="EMBL" id="CAB4706042.1"/>
    </source>
</evidence>
<dbReference type="EMBL" id="CAFBMF010000002">
    <property type="protein sequence ID" value="CAB4887827.1"/>
    <property type="molecule type" value="Genomic_DNA"/>
</dbReference>
<evidence type="ECO:0000313" key="6">
    <source>
        <dbReference type="EMBL" id="CAB4887827.1"/>
    </source>
</evidence>
<dbReference type="InterPro" id="IPR004143">
    <property type="entry name" value="BPL_LPL_catalytic"/>
</dbReference>
<accession>A0A6J6X832</accession>
<gene>
    <name evidence="2" type="ORF">UFOPK2658_00097</name>
    <name evidence="3" type="ORF">UFOPK2880_00168</name>
    <name evidence="4" type="ORF">UFOPK3004_00084</name>
    <name evidence="5" type="ORF">UFOPK3304_00020</name>
    <name evidence="6" type="ORF">UFOPK3494_00072</name>
    <name evidence="7" type="ORF">UFOPK4134_00144</name>
</gene>
<evidence type="ECO:0000313" key="7">
    <source>
        <dbReference type="EMBL" id="CAB5018739.1"/>
    </source>
</evidence>
<evidence type="ECO:0000313" key="4">
    <source>
        <dbReference type="EMBL" id="CAB4791973.1"/>
    </source>
</evidence>
<dbReference type="Gene3D" id="3.30.930.10">
    <property type="entry name" value="Bira Bifunctional Protein, Domain 2"/>
    <property type="match status" value="1"/>
</dbReference>
<evidence type="ECO:0000259" key="1">
    <source>
        <dbReference type="PROSITE" id="PS51733"/>
    </source>
</evidence>
<dbReference type="AlphaFoldDB" id="A0A6J6X832"/>
<proteinExistence type="predicted"/>
<dbReference type="InterPro" id="IPR050664">
    <property type="entry name" value="Octanoyltrans_LipM/LipL"/>
</dbReference>
<dbReference type="EMBL" id="CAEZYH010000002">
    <property type="protein sequence ID" value="CAB4706042.1"/>
    <property type="molecule type" value="Genomic_DNA"/>
</dbReference>
<evidence type="ECO:0000313" key="3">
    <source>
        <dbReference type="EMBL" id="CAB4761977.1"/>
    </source>
</evidence>
<evidence type="ECO:0000313" key="5">
    <source>
        <dbReference type="EMBL" id="CAB4855028.1"/>
    </source>
</evidence>
<name>A0A6J6X832_9ZZZZ</name>
<protein>
    <submittedName>
        <fullName evidence="4">Unannotated protein</fullName>
    </submittedName>
</protein>